<gene>
    <name evidence="2" type="primary">A07g500630.1_BraROA</name>
    <name evidence="2" type="ORF">IGI04_025569</name>
</gene>
<feature type="region of interest" description="Disordered" evidence="1">
    <location>
        <begin position="115"/>
        <end position="145"/>
    </location>
</feature>
<dbReference type="Proteomes" id="UP000823674">
    <property type="component" value="Chromosome A07"/>
</dbReference>
<protein>
    <submittedName>
        <fullName evidence="2">Uncharacterized protein</fullName>
    </submittedName>
</protein>
<feature type="non-terminal residue" evidence="2">
    <location>
        <position position="1"/>
    </location>
</feature>
<accession>A0ABQ7KUS7</accession>
<name>A0ABQ7KUS7_BRACM</name>
<proteinExistence type="predicted"/>
<comment type="caution">
    <text evidence="2">The sequence shown here is derived from an EMBL/GenBank/DDBJ whole genome shotgun (WGS) entry which is preliminary data.</text>
</comment>
<organism evidence="2 3">
    <name type="scientific">Brassica rapa subsp. trilocularis</name>
    <dbReference type="NCBI Taxonomy" id="1813537"/>
    <lineage>
        <taxon>Eukaryota</taxon>
        <taxon>Viridiplantae</taxon>
        <taxon>Streptophyta</taxon>
        <taxon>Embryophyta</taxon>
        <taxon>Tracheophyta</taxon>
        <taxon>Spermatophyta</taxon>
        <taxon>Magnoliopsida</taxon>
        <taxon>eudicotyledons</taxon>
        <taxon>Gunneridae</taxon>
        <taxon>Pentapetalae</taxon>
        <taxon>rosids</taxon>
        <taxon>malvids</taxon>
        <taxon>Brassicales</taxon>
        <taxon>Brassicaceae</taxon>
        <taxon>Brassiceae</taxon>
        <taxon>Brassica</taxon>
    </lineage>
</organism>
<evidence type="ECO:0000256" key="1">
    <source>
        <dbReference type="SAM" id="MobiDB-lite"/>
    </source>
</evidence>
<evidence type="ECO:0000313" key="2">
    <source>
        <dbReference type="EMBL" id="KAG5377727.1"/>
    </source>
</evidence>
<sequence>VMEMLFGEFGTFGDGLETRMVILVHKTKSQLSQRPTAAAKTSRWRNPLLPVRYLEDAAAKRQETGRWSKQEAPPVINEVDGLEGQEELCFINANGTWYKKEPNFQYQNNYQQRPLYNNQQGGYQANQSPQTQGSSSQTQAPDSSVDSMFKQLLEFQARNEKTMIYEFKNIHAKIDGNYSDLNNKYMQLASHLKALESQVASMPSSSKQPMGSLPGKPEKNPKESCNVVFSTTSPEIELSDHEKEEDEIERLDAARKVEATNLQKVEHKAAKQVEERADNKLKKVKLEEATEVEPSSYDKLPFPQRVLTKAQKKVLSKFRKDLSDVGIRLPKISDMREAHVMEMLFGEFGTFGDGLETRMVILVHKTKSQLSQRPTAAAKTSRWRNPLLPARYLEDAAAKRQETGRWSVQRPSAAAK</sequence>
<feature type="compositionally biased region" description="Low complexity" evidence="1">
    <location>
        <begin position="116"/>
        <end position="139"/>
    </location>
</feature>
<keyword evidence="3" id="KW-1185">Reference proteome</keyword>
<feature type="compositionally biased region" description="Polar residues" evidence="1">
    <location>
        <begin position="199"/>
        <end position="209"/>
    </location>
</feature>
<feature type="region of interest" description="Disordered" evidence="1">
    <location>
        <begin position="199"/>
        <end position="224"/>
    </location>
</feature>
<dbReference type="EMBL" id="JADBGQ010000009">
    <property type="protein sequence ID" value="KAG5377727.1"/>
    <property type="molecule type" value="Genomic_DNA"/>
</dbReference>
<reference evidence="2 3" key="1">
    <citation type="submission" date="2021-03" db="EMBL/GenBank/DDBJ databases">
        <authorList>
            <person name="King G.J."/>
            <person name="Bancroft I."/>
            <person name="Baten A."/>
            <person name="Bloomfield J."/>
            <person name="Borpatragohain P."/>
            <person name="He Z."/>
            <person name="Irish N."/>
            <person name="Irwin J."/>
            <person name="Liu K."/>
            <person name="Mauleon R.P."/>
            <person name="Moore J."/>
            <person name="Morris R."/>
            <person name="Ostergaard L."/>
            <person name="Wang B."/>
            <person name="Wells R."/>
        </authorList>
    </citation>
    <scope>NUCLEOTIDE SEQUENCE [LARGE SCALE GENOMIC DNA]</scope>
    <source>
        <strain evidence="2">R-o-18</strain>
        <tissue evidence="2">Leaf</tissue>
    </source>
</reference>
<evidence type="ECO:0000313" key="3">
    <source>
        <dbReference type="Proteomes" id="UP000823674"/>
    </source>
</evidence>